<protein>
    <submittedName>
        <fullName evidence="1">Uncharacterized protein</fullName>
    </submittedName>
</protein>
<evidence type="ECO:0000313" key="1">
    <source>
        <dbReference type="EMBL" id="JAD42939.1"/>
    </source>
</evidence>
<accession>A0A0A9T264</accession>
<reference evidence="1" key="2">
    <citation type="journal article" date="2015" name="Data Brief">
        <title>Shoot transcriptome of the giant reed, Arundo donax.</title>
        <authorList>
            <person name="Barrero R.A."/>
            <person name="Guerrero F.D."/>
            <person name="Moolhuijzen P."/>
            <person name="Goolsby J.A."/>
            <person name="Tidwell J."/>
            <person name="Bellgard S.E."/>
            <person name="Bellgard M.I."/>
        </authorList>
    </citation>
    <scope>NUCLEOTIDE SEQUENCE</scope>
    <source>
        <tissue evidence="1">Shoot tissue taken approximately 20 cm above the soil surface</tissue>
    </source>
</reference>
<sequence length="49" mass="5615">MQLLVCCILLLVDVVLLSYCVKNLCTIYCALVPVYIFISVIRYIQVLSF</sequence>
<organism evidence="1">
    <name type="scientific">Arundo donax</name>
    <name type="common">Giant reed</name>
    <name type="synonym">Donax arundinaceus</name>
    <dbReference type="NCBI Taxonomy" id="35708"/>
    <lineage>
        <taxon>Eukaryota</taxon>
        <taxon>Viridiplantae</taxon>
        <taxon>Streptophyta</taxon>
        <taxon>Embryophyta</taxon>
        <taxon>Tracheophyta</taxon>
        <taxon>Spermatophyta</taxon>
        <taxon>Magnoliopsida</taxon>
        <taxon>Liliopsida</taxon>
        <taxon>Poales</taxon>
        <taxon>Poaceae</taxon>
        <taxon>PACMAD clade</taxon>
        <taxon>Arundinoideae</taxon>
        <taxon>Arundineae</taxon>
        <taxon>Arundo</taxon>
    </lineage>
</organism>
<reference evidence="1" key="1">
    <citation type="submission" date="2014-09" db="EMBL/GenBank/DDBJ databases">
        <authorList>
            <person name="Magalhaes I.L.F."/>
            <person name="Oliveira U."/>
            <person name="Santos F.R."/>
            <person name="Vidigal T.H.D.A."/>
            <person name="Brescovit A.D."/>
            <person name="Santos A.J."/>
        </authorList>
    </citation>
    <scope>NUCLEOTIDE SEQUENCE</scope>
    <source>
        <tissue evidence="1">Shoot tissue taken approximately 20 cm above the soil surface</tissue>
    </source>
</reference>
<name>A0A0A9T264_ARUDO</name>
<dbReference type="AlphaFoldDB" id="A0A0A9T264"/>
<proteinExistence type="predicted"/>
<dbReference type="EMBL" id="GBRH01254956">
    <property type="protein sequence ID" value="JAD42939.1"/>
    <property type="molecule type" value="Transcribed_RNA"/>
</dbReference>